<evidence type="ECO:0000313" key="2">
    <source>
        <dbReference type="EMBL" id="ACH46801.1"/>
    </source>
</evidence>
<sequence length="78" mass="9175">MVEASTPPPLKPPCQDYSRSKKGQVSEEEWLDSREIFLSDLWFGFQKHVKACDPFALDQCRYTDFCKFVAKYSTRFED</sequence>
<organism evidence="2 3">
    <name type="scientific">Feldmannia species virus</name>
    <dbReference type="NCBI Taxonomy" id="39420"/>
    <lineage>
        <taxon>Viruses</taxon>
        <taxon>Varidnaviria</taxon>
        <taxon>Bamfordvirae</taxon>
        <taxon>Nucleocytoviricota</taxon>
        <taxon>Megaviricetes</taxon>
        <taxon>Algavirales</taxon>
        <taxon>Phycodnaviridae</taxon>
        <taxon>Phaeovirus</taxon>
        <taxon>Phaeovirus feldmanniae</taxon>
    </lineage>
</organism>
<feature type="region of interest" description="Disordered" evidence="1">
    <location>
        <begin position="1"/>
        <end position="22"/>
    </location>
</feature>
<dbReference type="EMBL" id="EU916176">
    <property type="protein sequence ID" value="ACH46801.1"/>
    <property type="molecule type" value="Genomic_DNA"/>
</dbReference>
<dbReference type="GeneID" id="6804832"/>
<keyword evidence="3" id="KW-1185">Reference proteome</keyword>
<evidence type="ECO:0000256" key="1">
    <source>
        <dbReference type="SAM" id="MobiDB-lite"/>
    </source>
</evidence>
<name>B5LWD8_9PHYC</name>
<proteinExistence type="predicted"/>
<evidence type="ECO:0000313" key="3">
    <source>
        <dbReference type="Proteomes" id="UP000204092"/>
    </source>
</evidence>
<feature type="compositionally biased region" description="Pro residues" evidence="1">
    <location>
        <begin position="1"/>
        <end position="12"/>
    </location>
</feature>
<reference evidence="2 3" key="1">
    <citation type="journal article" date="2009" name="Virology">
        <title>Genomic analysis of the smallest giant virus--Feldmannia sp. virus 158.</title>
        <authorList>
            <person name="Schroeder D.C."/>
            <person name="Park Y."/>
            <person name="Yoon H.M."/>
            <person name="Lee Y.S."/>
            <person name="Kang S.W."/>
            <person name="Meints R.H."/>
            <person name="Ivey R.G."/>
            <person name="Choi T.J."/>
        </authorList>
    </citation>
    <scope>NUCLEOTIDE SEQUENCE [LARGE SCALE GENOMIC DNA]</scope>
    <source>
        <strain evidence="2">FsV-158</strain>
    </source>
</reference>
<dbReference type="RefSeq" id="YP_002154671.1">
    <property type="nucleotide sequence ID" value="NC_011183.1"/>
</dbReference>
<dbReference type="Proteomes" id="UP000204092">
    <property type="component" value="Segment"/>
</dbReference>
<dbReference type="KEGG" id="vg:6804832"/>
<accession>B5LWD8</accession>
<protein>
    <submittedName>
        <fullName evidence="2">Uncharacterized protein</fullName>
    </submittedName>
</protein>